<proteinExistence type="predicted"/>
<accession>A0A346PJ26</accession>
<reference evidence="2" key="1">
    <citation type="submission" date="2017-10" db="EMBL/GenBank/DDBJ databases">
        <title>Phenotypic and genomic properties of facultatively anaerobic sulfur-reducing natronoarchaea from hypersaline soda lakes.</title>
        <authorList>
            <person name="Sorokin D.Y."/>
            <person name="Kublanov I.V."/>
            <person name="Roman P."/>
            <person name="Sinninghe Damste J.S."/>
            <person name="Golyshin P.N."/>
            <person name="Rojo D."/>
            <person name="Ciordia S."/>
            <person name="Mena Md.C."/>
            <person name="Ferrer M."/>
            <person name="Messina E."/>
            <person name="Smedile F."/>
            <person name="La Spada G."/>
            <person name="La Cono V."/>
            <person name="Yakimov M.M."/>
        </authorList>
    </citation>
    <scope>NUCLEOTIDE SEQUENCE [LARGE SCALE GENOMIC DNA]</scope>
    <source>
        <strain evidence="2">AArc1</strain>
    </source>
</reference>
<protein>
    <submittedName>
        <fullName evidence="1">Zn finger domain containing protein</fullName>
    </submittedName>
</protein>
<dbReference type="GeneID" id="37639978"/>
<evidence type="ECO:0000313" key="1">
    <source>
        <dbReference type="EMBL" id="AXR79521.1"/>
    </source>
</evidence>
<dbReference type="AlphaFoldDB" id="A0A346PJ26"/>
<dbReference type="RefSeq" id="WP_117365464.1">
    <property type="nucleotide sequence ID" value="NZ_CP024047.1"/>
</dbReference>
<sequence length="255" mass="27543">MSTQDRGHRDEAIEALSRRSYTNAGDEYTRAGWAVLADPRPGVEPFEIDDRGWVGTGVQYLLIATLCYRVADDSRPARFRATEAASVSGDLANRAQNPAQAACFEELRADCHVAGGLSGGSAIYDDAADAYEEASQAVDDPAQLSSTPLFLAAAAPIKQVARSLANGEVAIDWEDLHGRDPTAAGQFLAARARYKKRRFPGLVERLVADGYLAAPRGTTEYATTHHRCPACDSTDVNWVGNRTLCLRCSRPTDPV</sequence>
<name>A0A346PJ26_9EURY</name>
<dbReference type="EMBL" id="CP024047">
    <property type="protein sequence ID" value="AXR79521.1"/>
    <property type="molecule type" value="Genomic_DNA"/>
</dbReference>
<dbReference type="Proteomes" id="UP000258707">
    <property type="component" value="Chromosome"/>
</dbReference>
<dbReference type="KEGG" id="nan:AArc1_3216"/>
<gene>
    <name evidence="1" type="ORF">AArc1_3216</name>
</gene>
<organism evidence="1 2">
    <name type="scientific">Natrarchaeobaculum sulfurireducens</name>
    <dbReference type="NCBI Taxonomy" id="2044521"/>
    <lineage>
        <taxon>Archaea</taxon>
        <taxon>Methanobacteriati</taxon>
        <taxon>Methanobacteriota</taxon>
        <taxon>Stenosarchaea group</taxon>
        <taxon>Halobacteria</taxon>
        <taxon>Halobacteriales</taxon>
        <taxon>Natrialbaceae</taxon>
        <taxon>Natrarchaeobaculum</taxon>
    </lineage>
</organism>
<evidence type="ECO:0000313" key="2">
    <source>
        <dbReference type="Proteomes" id="UP000258707"/>
    </source>
</evidence>